<dbReference type="InterPro" id="IPR052032">
    <property type="entry name" value="ATP-dep_AA_Ligase"/>
</dbReference>
<evidence type="ECO:0000259" key="5">
    <source>
        <dbReference type="PROSITE" id="PS50975"/>
    </source>
</evidence>
<dbReference type="NCBIfam" id="NF005543">
    <property type="entry name" value="PRK07206.1"/>
    <property type="match status" value="1"/>
</dbReference>
<dbReference type="SUPFAM" id="SSF56059">
    <property type="entry name" value="Glutathione synthetase ATP-binding domain-like"/>
    <property type="match status" value="1"/>
</dbReference>
<evidence type="ECO:0000256" key="3">
    <source>
        <dbReference type="ARBA" id="ARBA00022840"/>
    </source>
</evidence>
<accession>A0ABW6LQ82</accession>
<dbReference type="Proteomes" id="UP001601288">
    <property type="component" value="Unassembled WGS sequence"/>
</dbReference>
<evidence type="ECO:0000256" key="4">
    <source>
        <dbReference type="PROSITE-ProRule" id="PRU00409"/>
    </source>
</evidence>
<keyword evidence="7" id="KW-1185">Reference proteome</keyword>
<evidence type="ECO:0000256" key="1">
    <source>
        <dbReference type="ARBA" id="ARBA00022598"/>
    </source>
</evidence>
<feature type="domain" description="ATP-grasp" evidence="5">
    <location>
        <begin position="118"/>
        <end position="316"/>
    </location>
</feature>
<dbReference type="Gene3D" id="3.30.470.20">
    <property type="entry name" value="ATP-grasp fold, B domain"/>
    <property type="match status" value="1"/>
</dbReference>
<dbReference type="Pfam" id="PF13535">
    <property type="entry name" value="ATP-grasp_4"/>
    <property type="match status" value="1"/>
</dbReference>
<evidence type="ECO:0000256" key="2">
    <source>
        <dbReference type="ARBA" id="ARBA00022741"/>
    </source>
</evidence>
<sequence length="418" mass="45439">MSPSDQPTVAIVDAYSSANRLAPLLRERGYRTVHVQSTERIPAVSAPQFVPDDFAVNIVHRGDLAVTARVLADEHRPLAVLPGGEVGVELADALGETLGLRTNGTALSRDRRDKFRMIETVKAAGLRGAEQLVVTDEEQAVEWFDKMGGRIVVKPVRSSGSEGVRFCETAQEVRSAFRGVLGKDNALASRNEEVLLQEYLLGAEYYVNTVSLNGRHHVCDIWQTTHVSANGVLDLLDSAHLLSRRGRVQDALVAYTFAVLDALGVANGPAHTELKMTPDGPALIETGARLCGGGLPVLVRTALGEGQLEWTVDAYLAPDRFLARCGEDYRIERHVASVGLISPRSGTLVDYPRLAEVRALASFHQLKVGVAPGDPIHRTVDDFKIPLLVELAHEVEAVVHRDRGTIRQLDGEGFYTIA</sequence>
<keyword evidence="3 4" id="KW-0067">ATP-binding</keyword>
<dbReference type="InterPro" id="IPR011761">
    <property type="entry name" value="ATP-grasp"/>
</dbReference>
<proteinExistence type="predicted"/>
<reference evidence="6 7" key="1">
    <citation type="submission" date="2024-10" db="EMBL/GenBank/DDBJ databases">
        <title>The Natural Products Discovery Center: Release of the First 8490 Sequenced Strains for Exploring Actinobacteria Biosynthetic Diversity.</title>
        <authorList>
            <person name="Kalkreuter E."/>
            <person name="Kautsar S.A."/>
            <person name="Yang D."/>
            <person name="Bader C.D."/>
            <person name="Teijaro C.N."/>
            <person name="Fluegel L."/>
            <person name="Davis C.M."/>
            <person name="Simpson J.R."/>
            <person name="Lauterbach L."/>
            <person name="Steele A.D."/>
            <person name="Gui C."/>
            <person name="Meng S."/>
            <person name="Li G."/>
            <person name="Viehrig K."/>
            <person name="Ye F."/>
            <person name="Su P."/>
            <person name="Kiefer A.F."/>
            <person name="Nichols A."/>
            <person name="Cepeda A.J."/>
            <person name="Yan W."/>
            <person name="Fan B."/>
            <person name="Jiang Y."/>
            <person name="Adhikari A."/>
            <person name="Zheng C.-J."/>
            <person name="Schuster L."/>
            <person name="Cowan T.M."/>
            <person name="Smanski M.J."/>
            <person name="Chevrette M.G."/>
            <person name="De Carvalho L.P.S."/>
            <person name="Shen B."/>
        </authorList>
    </citation>
    <scope>NUCLEOTIDE SEQUENCE [LARGE SCALE GENOMIC DNA]</scope>
    <source>
        <strain evidence="6 7">NPDC007066</strain>
    </source>
</reference>
<gene>
    <name evidence="6" type="ORF">ACFYM3_33585</name>
</gene>
<dbReference type="PANTHER" id="PTHR43585:SF2">
    <property type="entry name" value="ATP-GRASP ENZYME FSQD"/>
    <property type="match status" value="1"/>
</dbReference>
<keyword evidence="1" id="KW-0436">Ligase</keyword>
<dbReference type="PROSITE" id="PS50975">
    <property type="entry name" value="ATP_GRASP"/>
    <property type="match status" value="1"/>
</dbReference>
<name>A0ABW6LQ82_9ACTN</name>
<dbReference type="PANTHER" id="PTHR43585">
    <property type="entry name" value="FUMIPYRROLE BIOSYNTHESIS PROTEIN C"/>
    <property type="match status" value="1"/>
</dbReference>
<organism evidence="6 7">
    <name type="scientific">Streptomyces massasporeus</name>
    <dbReference type="NCBI Taxonomy" id="67324"/>
    <lineage>
        <taxon>Bacteria</taxon>
        <taxon>Bacillati</taxon>
        <taxon>Actinomycetota</taxon>
        <taxon>Actinomycetes</taxon>
        <taxon>Kitasatosporales</taxon>
        <taxon>Streptomycetaceae</taxon>
        <taxon>Streptomyces</taxon>
    </lineage>
</organism>
<dbReference type="RefSeq" id="WP_358286169.1">
    <property type="nucleotide sequence ID" value="NZ_JBEYGJ010000025.1"/>
</dbReference>
<protein>
    <submittedName>
        <fullName evidence="6">ATP-grasp domain-containing protein</fullName>
    </submittedName>
</protein>
<evidence type="ECO:0000313" key="7">
    <source>
        <dbReference type="Proteomes" id="UP001601288"/>
    </source>
</evidence>
<dbReference type="EMBL" id="JBIAFP010000025">
    <property type="protein sequence ID" value="MFE9229446.1"/>
    <property type="molecule type" value="Genomic_DNA"/>
</dbReference>
<keyword evidence="2 4" id="KW-0547">Nucleotide-binding</keyword>
<comment type="caution">
    <text evidence="6">The sequence shown here is derived from an EMBL/GenBank/DDBJ whole genome shotgun (WGS) entry which is preliminary data.</text>
</comment>
<evidence type="ECO:0000313" key="6">
    <source>
        <dbReference type="EMBL" id="MFE9229446.1"/>
    </source>
</evidence>